<reference evidence="3 4" key="1">
    <citation type="submission" date="2018-06" db="EMBL/GenBank/DDBJ databases">
        <authorList>
            <consortium name="Pathogen Informatics"/>
            <person name="Doyle S."/>
        </authorList>
    </citation>
    <scope>NUCLEOTIDE SEQUENCE [LARGE SCALE GENOMIC DNA]</scope>
    <source>
        <strain evidence="3 4">NCTC13028</strain>
    </source>
</reference>
<dbReference type="PROSITE" id="PS50983">
    <property type="entry name" value="FE_B12_PBP"/>
    <property type="match status" value="1"/>
</dbReference>
<dbReference type="EMBL" id="UAWC01000001">
    <property type="protein sequence ID" value="SQB33525.1"/>
    <property type="molecule type" value="Genomic_DNA"/>
</dbReference>
<name>A0A2X2WBV3_CLOCO</name>
<accession>A0A2X2WBV3</accession>
<comment type="similarity">
    <text evidence="1">Belongs to the bacterial solute-binding protein 8 family.</text>
</comment>
<dbReference type="Pfam" id="PF01497">
    <property type="entry name" value="Peripla_BP_2"/>
    <property type="match status" value="1"/>
</dbReference>
<dbReference type="PANTHER" id="PTHR30535:SF34">
    <property type="entry name" value="MOLYBDATE-BINDING PROTEIN MOLA"/>
    <property type="match status" value="1"/>
</dbReference>
<feature type="domain" description="Fe/B12 periplasmic-binding" evidence="2">
    <location>
        <begin position="103"/>
        <end position="371"/>
    </location>
</feature>
<dbReference type="Proteomes" id="UP000250223">
    <property type="component" value="Unassembled WGS sequence"/>
</dbReference>
<dbReference type="SUPFAM" id="SSF53807">
    <property type="entry name" value="Helical backbone' metal receptor"/>
    <property type="match status" value="1"/>
</dbReference>
<dbReference type="InterPro" id="IPR002491">
    <property type="entry name" value="ABC_transptr_periplasmic_BD"/>
</dbReference>
<dbReference type="Gene3D" id="3.40.50.1980">
    <property type="entry name" value="Nitrogenase molybdenum iron protein domain"/>
    <property type="match status" value="2"/>
</dbReference>
<dbReference type="PROSITE" id="PS51257">
    <property type="entry name" value="PROKAR_LIPOPROTEIN"/>
    <property type="match status" value="1"/>
</dbReference>
<organism evidence="3 4">
    <name type="scientific">Clostridium cochlearium</name>
    <dbReference type="NCBI Taxonomy" id="1494"/>
    <lineage>
        <taxon>Bacteria</taxon>
        <taxon>Bacillati</taxon>
        <taxon>Bacillota</taxon>
        <taxon>Clostridia</taxon>
        <taxon>Eubacteriales</taxon>
        <taxon>Clostridiaceae</taxon>
        <taxon>Clostridium</taxon>
    </lineage>
</organism>
<evidence type="ECO:0000313" key="3">
    <source>
        <dbReference type="EMBL" id="SQB33525.1"/>
    </source>
</evidence>
<gene>
    <name evidence="3" type="ORF">NCTC13028_00519</name>
</gene>
<dbReference type="PANTHER" id="PTHR30535">
    <property type="entry name" value="VITAMIN B12-BINDING PROTEIN"/>
    <property type="match status" value="1"/>
</dbReference>
<sequence length="385" mass="44059">MKKHIKKFLSIFICGMLMFTLFGCGEKSKEDKNSDSKQTKQEETSKYKSNEIKYATKFKVEYLDNGVKLVTDGANRKLLLVPKGQEKPKGHDDAEVIKTPIDNILLCSTVHTSLIRPLDVFDTVNCVTKYDVDQGHIDEINDRMKKGSITYVGKLAALDYELIKSKKPEVAFIISVDEPKIGPKLKELGIPYVVEASSLENHPLARMEWTKFMSLFYNKEDVADKHLQKAEDTVKRINEKVKGKDKPLVTAGVSYKGKFSVRRGGSYQAKMYELVGGNYVFKDLESNKSGAFSMTFEDFYAKSINADIYIYDPSSTTPKSITDFIKQVPIIENMKAIKNEQLWAARPWWSQSVDKLDEIMEDLAAIFYPEEFKEHKVKHYYKVEK</sequence>
<dbReference type="AlphaFoldDB" id="A0A2X2WBV3"/>
<evidence type="ECO:0000259" key="2">
    <source>
        <dbReference type="PROSITE" id="PS50983"/>
    </source>
</evidence>
<evidence type="ECO:0000256" key="1">
    <source>
        <dbReference type="ARBA" id="ARBA00008814"/>
    </source>
</evidence>
<dbReference type="InterPro" id="IPR050902">
    <property type="entry name" value="ABC_Transporter_SBP"/>
</dbReference>
<proteinExistence type="inferred from homology"/>
<evidence type="ECO:0000313" key="4">
    <source>
        <dbReference type="Proteomes" id="UP000250223"/>
    </source>
</evidence>
<protein>
    <submittedName>
        <fullName evidence="3">Ferrichrome-binding periplasmic protein</fullName>
    </submittedName>
</protein>
<dbReference type="RefSeq" id="WP_111921172.1">
    <property type="nucleotide sequence ID" value="NZ_UAWC01000001.1"/>
</dbReference>